<dbReference type="Proteomes" id="UP000694568">
    <property type="component" value="Unplaced"/>
</dbReference>
<name>A0A8D0A392_SANLU</name>
<dbReference type="AlphaFoldDB" id="A0A8D0A392"/>
<dbReference type="InterPro" id="IPR013783">
    <property type="entry name" value="Ig-like_fold"/>
</dbReference>
<evidence type="ECO:0000256" key="1">
    <source>
        <dbReference type="SAM" id="MobiDB-lite"/>
    </source>
</evidence>
<dbReference type="InterPro" id="IPR036179">
    <property type="entry name" value="Ig-like_dom_sf"/>
</dbReference>
<keyword evidence="5" id="KW-1185">Reference proteome</keyword>
<keyword evidence="2" id="KW-0472">Membrane</keyword>
<reference evidence="4" key="2">
    <citation type="submission" date="2025-09" db="UniProtKB">
        <authorList>
            <consortium name="Ensembl"/>
        </authorList>
    </citation>
    <scope>IDENTIFICATION</scope>
</reference>
<dbReference type="PROSITE" id="PS50835">
    <property type="entry name" value="IG_LIKE"/>
    <property type="match status" value="1"/>
</dbReference>
<protein>
    <recommendedName>
        <fullName evidence="3">Ig-like domain-containing protein</fullName>
    </recommendedName>
</protein>
<dbReference type="InterPro" id="IPR007110">
    <property type="entry name" value="Ig-like_dom"/>
</dbReference>
<evidence type="ECO:0000259" key="3">
    <source>
        <dbReference type="PROSITE" id="PS50835"/>
    </source>
</evidence>
<evidence type="ECO:0000313" key="5">
    <source>
        <dbReference type="Proteomes" id="UP000694568"/>
    </source>
</evidence>
<proteinExistence type="predicted"/>
<organism evidence="4 5">
    <name type="scientific">Sander lucioperca</name>
    <name type="common">Pike-perch</name>
    <name type="synonym">Perca lucioperca</name>
    <dbReference type="NCBI Taxonomy" id="283035"/>
    <lineage>
        <taxon>Eukaryota</taxon>
        <taxon>Metazoa</taxon>
        <taxon>Chordata</taxon>
        <taxon>Craniata</taxon>
        <taxon>Vertebrata</taxon>
        <taxon>Euteleostomi</taxon>
        <taxon>Actinopterygii</taxon>
        <taxon>Neopterygii</taxon>
        <taxon>Teleostei</taxon>
        <taxon>Neoteleostei</taxon>
        <taxon>Acanthomorphata</taxon>
        <taxon>Eupercaria</taxon>
        <taxon>Perciformes</taxon>
        <taxon>Percoidei</taxon>
        <taxon>Percidae</taxon>
        <taxon>Luciopercinae</taxon>
        <taxon>Sander</taxon>
    </lineage>
</organism>
<dbReference type="Pfam" id="PF07686">
    <property type="entry name" value="V-set"/>
    <property type="match status" value="1"/>
</dbReference>
<evidence type="ECO:0000313" key="4">
    <source>
        <dbReference type="Ensembl" id="ENSSLUP00000047017.1"/>
    </source>
</evidence>
<reference evidence="4" key="1">
    <citation type="submission" date="2025-08" db="UniProtKB">
        <authorList>
            <consortium name="Ensembl"/>
        </authorList>
    </citation>
    <scope>IDENTIFICATION</scope>
</reference>
<dbReference type="InterPro" id="IPR003599">
    <property type="entry name" value="Ig_sub"/>
</dbReference>
<dbReference type="SMART" id="SM00409">
    <property type="entry name" value="IG"/>
    <property type="match status" value="1"/>
</dbReference>
<dbReference type="GeneTree" id="ENSGT00990000204560"/>
<feature type="transmembrane region" description="Helical" evidence="2">
    <location>
        <begin position="148"/>
        <end position="168"/>
    </location>
</feature>
<dbReference type="Ensembl" id="ENSSLUT00000048460.1">
    <property type="protein sequence ID" value="ENSSLUP00000047017.1"/>
    <property type="gene ID" value="ENSSLUG00000020705.1"/>
</dbReference>
<keyword evidence="2" id="KW-1133">Transmembrane helix</keyword>
<feature type="domain" description="Ig-like" evidence="3">
    <location>
        <begin position="35"/>
        <end position="129"/>
    </location>
</feature>
<evidence type="ECO:0000256" key="2">
    <source>
        <dbReference type="SAM" id="Phobius"/>
    </source>
</evidence>
<dbReference type="SUPFAM" id="SSF48726">
    <property type="entry name" value="Immunoglobulin"/>
    <property type="match status" value="1"/>
</dbReference>
<dbReference type="Gene3D" id="2.60.40.10">
    <property type="entry name" value="Immunoglobulins"/>
    <property type="match status" value="1"/>
</dbReference>
<feature type="region of interest" description="Disordered" evidence="1">
    <location>
        <begin position="1"/>
        <end position="23"/>
    </location>
</feature>
<accession>A0A8D0A392</accession>
<keyword evidence="2" id="KW-0812">Transmembrane</keyword>
<dbReference type="InterPro" id="IPR013106">
    <property type="entry name" value="Ig_V-set"/>
</dbReference>
<sequence>MHKNRSSSKGKEALTPSSSPRTPTPSNIICWWCVPKFGPPAVELFSEGEEVTLRCRDWRKGRGHGWFIKSNRTEGRIFSVESDQRMSRVSWYDNGSLVISNISVGDTGEYWCVVFDNDYQCESTERTVLVYMEPFGIYSTFFKVRCSVLSVLLLILVYTGFNTAWYTLALKQGMGHIHAEKTFKLEHKRQKQQTEIMGRKT</sequence>